<proteinExistence type="predicted"/>
<evidence type="ECO:0000313" key="1">
    <source>
        <dbReference type="EMBL" id="RGB75966.1"/>
    </source>
</evidence>
<dbReference type="EMBL" id="QVEU01000004">
    <property type="protein sequence ID" value="RGB75966.1"/>
    <property type="molecule type" value="Genomic_DNA"/>
</dbReference>
<comment type="caution">
    <text evidence="1">The sequence shown here is derived from an EMBL/GenBank/DDBJ whole genome shotgun (WGS) entry which is preliminary data.</text>
</comment>
<name>A0A3E2THU6_9FIRM</name>
<dbReference type="AlphaFoldDB" id="A0A3E2THU6"/>
<organism evidence="1 2">
    <name type="scientific">Anaerococcus nagyae</name>
    <dbReference type="NCBI Taxonomy" id="1755241"/>
    <lineage>
        <taxon>Bacteria</taxon>
        <taxon>Bacillati</taxon>
        <taxon>Bacillota</taxon>
        <taxon>Tissierellia</taxon>
        <taxon>Tissierellales</taxon>
        <taxon>Peptoniphilaceae</taxon>
        <taxon>Anaerococcus</taxon>
    </lineage>
</organism>
<dbReference type="RefSeq" id="WP_117521908.1">
    <property type="nucleotide sequence ID" value="NZ_JBHWSY010000092.1"/>
</dbReference>
<gene>
    <name evidence="1" type="ORF">DXA39_06490</name>
</gene>
<protein>
    <submittedName>
        <fullName evidence="1">Uncharacterized protein</fullName>
    </submittedName>
</protein>
<sequence>MDSYSTLESEISQESNLKECNDDINTYNLRNDDVNKIKKELENSVTIRDNKSTYTKKTYFYYNDAVIFAKSTLENPSSSIEELKSAYNKLIASKNNLVKLSPNINEEKQDEIKNLEKAIEECKLTKKGAEVYSRKCAIYF</sequence>
<evidence type="ECO:0000313" key="2">
    <source>
        <dbReference type="Proteomes" id="UP000261011"/>
    </source>
</evidence>
<keyword evidence="2" id="KW-1185">Reference proteome</keyword>
<accession>A0A3E2THU6</accession>
<reference evidence="1 2" key="1">
    <citation type="submission" date="2018-08" db="EMBL/GenBank/DDBJ databases">
        <title>A genome reference for cultivated species of the human gut microbiota.</title>
        <authorList>
            <person name="Zou Y."/>
            <person name="Xue W."/>
            <person name="Luo G."/>
        </authorList>
    </citation>
    <scope>NUCLEOTIDE SEQUENCE [LARGE SCALE GENOMIC DNA]</scope>
    <source>
        <strain evidence="1 2">OF01-3</strain>
    </source>
</reference>
<dbReference type="Proteomes" id="UP000261011">
    <property type="component" value="Unassembled WGS sequence"/>
</dbReference>